<dbReference type="AlphaFoldDB" id="A0A655PMQ2"/>
<name>A0A655PMQ2_VIBCL</name>
<proteinExistence type="predicted"/>
<evidence type="ECO:0000313" key="1">
    <source>
        <dbReference type="EMBL" id="CSC74222.1"/>
    </source>
</evidence>
<dbReference type="EMBL" id="CWQY01000013">
    <property type="protein sequence ID" value="CSC74222.1"/>
    <property type="molecule type" value="Genomic_DNA"/>
</dbReference>
<accession>A0A655PMQ2</accession>
<dbReference type="Proteomes" id="UP000041770">
    <property type="component" value="Unassembled WGS sequence"/>
</dbReference>
<gene>
    <name evidence="1" type="ORF">ERS013200_02155</name>
</gene>
<organism evidence="1 2">
    <name type="scientific">Vibrio cholerae</name>
    <dbReference type="NCBI Taxonomy" id="666"/>
    <lineage>
        <taxon>Bacteria</taxon>
        <taxon>Pseudomonadati</taxon>
        <taxon>Pseudomonadota</taxon>
        <taxon>Gammaproteobacteria</taxon>
        <taxon>Vibrionales</taxon>
        <taxon>Vibrionaceae</taxon>
        <taxon>Vibrio</taxon>
    </lineage>
</organism>
<evidence type="ECO:0000313" key="2">
    <source>
        <dbReference type="Proteomes" id="UP000041770"/>
    </source>
</evidence>
<reference evidence="1 2" key="1">
    <citation type="submission" date="2015-07" db="EMBL/GenBank/DDBJ databases">
        <authorList>
            <consortium name="Pathogen Informatics"/>
        </authorList>
    </citation>
    <scope>NUCLEOTIDE SEQUENCE [LARGE SCALE GENOMIC DNA]</scope>
    <source>
        <strain evidence="1 2">A316</strain>
    </source>
</reference>
<protein>
    <submittedName>
        <fullName evidence="1">Uncharacterized protein</fullName>
    </submittedName>
</protein>
<sequence length="119" mass="13028">MSAIRFCIFSINLSNDLPNSPNSSWVVMFTRRVKSPLPSEISVTLSCKRCIGDRIWFTRIQPNNSNTSKAIMINTLNEDIAHACPSKISTACCSTLLSASSSNSAMKSSNASDVTVYSW</sequence>